<reference evidence="2" key="1">
    <citation type="submission" date="2022-10" db="EMBL/GenBank/DDBJ databases">
        <title>Tapping the CABI collections for fungal endophytes: first genome assemblies for Collariella, Neodidymelliopsis, Ascochyta clinopodiicola, Didymella pomorum, Didymosphaeria variabile, Neocosmospora piperis and Neocucurbitaria cava.</title>
        <authorList>
            <person name="Hill R."/>
        </authorList>
    </citation>
    <scope>NUCLEOTIDE SEQUENCE</scope>
    <source>
        <strain evidence="2">IMI 355082</strain>
    </source>
</reference>
<dbReference type="Proteomes" id="UP001140453">
    <property type="component" value="Unassembled WGS sequence"/>
</dbReference>
<proteinExistence type="predicted"/>
<dbReference type="EMBL" id="JAPEVB010000003">
    <property type="protein sequence ID" value="KAJ4390841.1"/>
    <property type="molecule type" value="Genomic_DNA"/>
</dbReference>
<feature type="compositionally biased region" description="Low complexity" evidence="1">
    <location>
        <begin position="1"/>
        <end position="12"/>
    </location>
</feature>
<evidence type="ECO:0000256" key="1">
    <source>
        <dbReference type="SAM" id="MobiDB-lite"/>
    </source>
</evidence>
<evidence type="ECO:0000313" key="2">
    <source>
        <dbReference type="EMBL" id="KAJ4390841.1"/>
    </source>
</evidence>
<name>A0A9W8YSL2_9PEZI</name>
<protein>
    <submittedName>
        <fullName evidence="2">Uncharacterized protein</fullName>
    </submittedName>
</protein>
<dbReference type="AlphaFoldDB" id="A0A9W8YSL2"/>
<dbReference type="OrthoDB" id="5207784at2759"/>
<sequence>MSSHPDSPASSQQPPPAYSEVVGEADSPIDLPPEKQQLVDDSLEDEHDIATNSHAPPPFSVTPGVLIIAPQSTLIQTAVSGARALYQILKPLNGHAMSNCLLNVAPNRRLREDGALKTVRQRDELYKIYRPRSSVLEHTRELVVSGQHSDQFSGVWLRKGVLKFGLTGVRTGFEATSRDEEGHVRSLYVARPNKGVFEWHDGGGTLVAVDTPATERKMEEERLEIMVHLDKRHLDLMVALWVARIYQDTQEEGTKEDKEDAKQRKAEQRELDKQEGRPHGLLHDMKEALGIGYGVKPAWTGREFPSTKENGRINWGTIL</sequence>
<gene>
    <name evidence="2" type="ORF">N0V93_004440</name>
</gene>
<feature type="region of interest" description="Disordered" evidence="1">
    <location>
        <begin position="1"/>
        <end position="56"/>
    </location>
</feature>
<feature type="region of interest" description="Disordered" evidence="1">
    <location>
        <begin position="251"/>
        <end position="281"/>
    </location>
</feature>
<organism evidence="2 3">
    <name type="scientific">Gnomoniopsis smithogilvyi</name>
    <dbReference type="NCBI Taxonomy" id="1191159"/>
    <lineage>
        <taxon>Eukaryota</taxon>
        <taxon>Fungi</taxon>
        <taxon>Dikarya</taxon>
        <taxon>Ascomycota</taxon>
        <taxon>Pezizomycotina</taxon>
        <taxon>Sordariomycetes</taxon>
        <taxon>Sordariomycetidae</taxon>
        <taxon>Diaporthales</taxon>
        <taxon>Gnomoniaceae</taxon>
        <taxon>Gnomoniopsis</taxon>
    </lineage>
</organism>
<evidence type="ECO:0000313" key="3">
    <source>
        <dbReference type="Proteomes" id="UP001140453"/>
    </source>
</evidence>
<feature type="compositionally biased region" description="Basic and acidic residues" evidence="1">
    <location>
        <begin position="252"/>
        <end position="281"/>
    </location>
</feature>
<comment type="caution">
    <text evidence="2">The sequence shown here is derived from an EMBL/GenBank/DDBJ whole genome shotgun (WGS) entry which is preliminary data.</text>
</comment>
<accession>A0A9W8YSL2</accession>
<keyword evidence="3" id="KW-1185">Reference proteome</keyword>